<dbReference type="EMBL" id="BPLR01014825">
    <property type="protein sequence ID" value="GIY71544.1"/>
    <property type="molecule type" value="Genomic_DNA"/>
</dbReference>
<dbReference type="AlphaFoldDB" id="A0AAV4VNL4"/>
<name>A0AAV4VNL4_CAEEX</name>
<evidence type="ECO:0000313" key="2">
    <source>
        <dbReference type="Proteomes" id="UP001054945"/>
    </source>
</evidence>
<proteinExistence type="predicted"/>
<organism evidence="1 2">
    <name type="scientific">Caerostris extrusa</name>
    <name type="common">Bark spider</name>
    <name type="synonym">Caerostris bankana</name>
    <dbReference type="NCBI Taxonomy" id="172846"/>
    <lineage>
        <taxon>Eukaryota</taxon>
        <taxon>Metazoa</taxon>
        <taxon>Ecdysozoa</taxon>
        <taxon>Arthropoda</taxon>
        <taxon>Chelicerata</taxon>
        <taxon>Arachnida</taxon>
        <taxon>Araneae</taxon>
        <taxon>Araneomorphae</taxon>
        <taxon>Entelegynae</taxon>
        <taxon>Araneoidea</taxon>
        <taxon>Araneidae</taxon>
        <taxon>Caerostris</taxon>
    </lineage>
</organism>
<dbReference type="Proteomes" id="UP001054945">
    <property type="component" value="Unassembled WGS sequence"/>
</dbReference>
<reference evidence="1 2" key="1">
    <citation type="submission" date="2021-06" db="EMBL/GenBank/DDBJ databases">
        <title>Caerostris extrusa draft genome.</title>
        <authorList>
            <person name="Kono N."/>
            <person name="Arakawa K."/>
        </authorList>
    </citation>
    <scope>NUCLEOTIDE SEQUENCE [LARGE SCALE GENOMIC DNA]</scope>
</reference>
<comment type="caution">
    <text evidence="1">The sequence shown here is derived from an EMBL/GenBank/DDBJ whole genome shotgun (WGS) entry which is preliminary data.</text>
</comment>
<evidence type="ECO:0000313" key="1">
    <source>
        <dbReference type="EMBL" id="GIY71544.1"/>
    </source>
</evidence>
<protein>
    <submittedName>
        <fullName evidence="1">Uncharacterized protein</fullName>
    </submittedName>
</protein>
<keyword evidence="2" id="KW-1185">Reference proteome</keyword>
<sequence length="193" mass="21845">MGASAAEGGRQSDEGYSCRSLSNGTFTFCYRWVKIERGPQLFEWPFSLWARFSQNNRIAKKNPNEHLGAFWKNQSALSRRYVSACLWYCNIADRCVCECFNGSFLNVFKEYKVLVPNRLLLVLGPSGRPALCAVSLPANALVYTCYIWSYRHLSKVARCLIPTTFATVSVLYTRLSAEIDPVTLVAIWHLSPP</sequence>
<accession>A0AAV4VNL4</accession>
<gene>
    <name evidence="1" type="ORF">CEXT_106381</name>
</gene>